<organism evidence="3 4">
    <name type="scientific">Apiospora phragmitis</name>
    <dbReference type="NCBI Taxonomy" id="2905665"/>
    <lineage>
        <taxon>Eukaryota</taxon>
        <taxon>Fungi</taxon>
        <taxon>Dikarya</taxon>
        <taxon>Ascomycota</taxon>
        <taxon>Pezizomycotina</taxon>
        <taxon>Sordariomycetes</taxon>
        <taxon>Xylariomycetidae</taxon>
        <taxon>Amphisphaeriales</taxon>
        <taxon>Apiosporaceae</taxon>
        <taxon>Apiospora</taxon>
    </lineage>
</organism>
<proteinExistence type="predicted"/>
<feature type="chain" id="PRO_5045085649" description="PEBP-like protein" evidence="2">
    <location>
        <begin position="22"/>
        <end position="331"/>
    </location>
</feature>
<gene>
    <name evidence="3" type="ORF">PG994_001438</name>
</gene>
<evidence type="ECO:0000256" key="1">
    <source>
        <dbReference type="SAM" id="MobiDB-lite"/>
    </source>
</evidence>
<dbReference type="SUPFAM" id="SSF49777">
    <property type="entry name" value="PEBP-like"/>
    <property type="match status" value="1"/>
</dbReference>
<dbReference type="PANTHER" id="PTHR11362:SF141">
    <property type="entry name" value="PHOSPHATIDYLETHANOLAMINE-BINDING PROTEIN"/>
    <property type="match status" value="1"/>
</dbReference>
<evidence type="ECO:0000256" key="2">
    <source>
        <dbReference type="SAM" id="SignalP"/>
    </source>
</evidence>
<dbReference type="RefSeq" id="XP_066720988.1">
    <property type="nucleotide sequence ID" value="XM_066852847.1"/>
</dbReference>
<protein>
    <recommendedName>
        <fullName evidence="5">PEBP-like protein</fullName>
    </recommendedName>
</protein>
<comment type="caution">
    <text evidence="3">The sequence shown here is derived from an EMBL/GenBank/DDBJ whole genome shotgun (WGS) entry which is preliminary data.</text>
</comment>
<evidence type="ECO:0000313" key="4">
    <source>
        <dbReference type="Proteomes" id="UP001480595"/>
    </source>
</evidence>
<reference evidence="3 4" key="1">
    <citation type="submission" date="2023-01" db="EMBL/GenBank/DDBJ databases">
        <title>Analysis of 21 Apiospora genomes using comparative genomics revels a genus with tremendous synthesis potential of carbohydrate active enzymes and secondary metabolites.</title>
        <authorList>
            <person name="Sorensen T."/>
        </authorList>
    </citation>
    <scope>NUCLEOTIDE SEQUENCE [LARGE SCALE GENOMIC DNA]</scope>
    <source>
        <strain evidence="3 4">CBS 135458</strain>
    </source>
</reference>
<dbReference type="InterPro" id="IPR008914">
    <property type="entry name" value="PEBP"/>
</dbReference>
<dbReference type="InterPro" id="IPR035810">
    <property type="entry name" value="PEBP_euk"/>
</dbReference>
<dbReference type="InterPro" id="IPR036610">
    <property type="entry name" value="PEBP-like_sf"/>
</dbReference>
<evidence type="ECO:0008006" key="5">
    <source>
        <dbReference type="Google" id="ProtNLM"/>
    </source>
</evidence>
<keyword evidence="4" id="KW-1185">Reference proteome</keyword>
<dbReference type="Gene3D" id="3.90.280.10">
    <property type="entry name" value="PEBP-like"/>
    <property type="match status" value="1"/>
</dbReference>
<accession>A0ABR1WTJ9</accession>
<dbReference type="Proteomes" id="UP001480595">
    <property type="component" value="Unassembled WGS sequence"/>
</dbReference>
<dbReference type="GeneID" id="92085910"/>
<keyword evidence="2" id="KW-0732">Signal</keyword>
<dbReference type="Pfam" id="PF01161">
    <property type="entry name" value="PBP"/>
    <property type="match status" value="1"/>
</dbReference>
<dbReference type="EMBL" id="JAQQWL010000002">
    <property type="protein sequence ID" value="KAK8086464.1"/>
    <property type="molecule type" value="Genomic_DNA"/>
</dbReference>
<sequence length="331" mass="34466">MFFSKFLLFVSAIGRVTQVVGETPAGFTPATDTDLIVTYGQVATQNGAEVAEDAVASQPDLATTSQLSGSSYAVIMVDLDIPVDTEPHTLLHWMQTGLTPATTATAVTTGDGTASVFPLQNTKNTPALADYAVPAPPAKNPLSHRYVQILVDTSDLSAEGLEALQNATTTRVGFDVAGALAAAGLPDSAVVAGNSYSVTNPGPAKASELKRAVPETRRMVMRAPEQWDAEWKVRRQEQQQQQQQTSRDGGSKQLPPMSAKSNETVSVGVFERNGTIIIGVFPGNKSLPSNGTAPGSGPTVPVVGGAPPSLPSSVGWTTGVVCCILGLMFSI</sequence>
<evidence type="ECO:0000313" key="3">
    <source>
        <dbReference type="EMBL" id="KAK8086464.1"/>
    </source>
</evidence>
<feature type="region of interest" description="Disordered" evidence="1">
    <location>
        <begin position="229"/>
        <end position="265"/>
    </location>
</feature>
<dbReference type="PANTHER" id="PTHR11362">
    <property type="entry name" value="PHOSPHATIDYLETHANOLAMINE-BINDING PROTEIN"/>
    <property type="match status" value="1"/>
</dbReference>
<name>A0ABR1WTJ9_9PEZI</name>
<feature type="signal peptide" evidence="2">
    <location>
        <begin position="1"/>
        <end position="21"/>
    </location>
</feature>